<proteinExistence type="predicted"/>
<dbReference type="Gene3D" id="1.10.10.10">
    <property type="entry name" value="Winged helix-like DNA-binding domain superfamily/Winged helix DNA-binding domain"/>
    <property type="match status" value="1"/>
</dbReference>
<dbReference type="Proteomes" id="UP000589373">
    <property type="component" value="Unassembled WGS sequence"/>
</dbReference>
<comment type="caution">
    <text evidence="1">The sequence shown here is derived from an EMBL/GenBank/DDBJ whole genome shotgun (WGS) entry which is preliminary data.</text>
</comment>
<evidence type="ECO:0000313" key="2">
    <source>
        <dbReference type="Proteomes" id="UP000589373"/>
    </source>
</evidence>
<name>A0A847D3R5_9LACT</name>
<dbReference type="RefSeq" id="WP_276642002.1">
    <property type="nucleotide sequence ID" value="NZ_JAAZCD010000073.1"/>
</dbReference>
<evidence type="ECO:0000313" key="1">
    <source>
        <dbReference type="EMBL" id="NLD31245.1"/>
    </source>
</evidence>
<dbReference type="InterPro" id="IPR036388">
    <property type="entry name" value="WH-like_DNA-bd_sf"/>
</dbReference>
<accession>A0A847D3R5</accession>
<sequence length="154" mass="17529">MGDSGETHIRHAFDSFCKKVVRNEALNIQKKYARFRQRQISMEILKQKGLDTESYYSEPNMNSSGSFIVLGIKIFISNEELANAIAALSSLRQEIILMSFFIGLNDREIGDIIGKSLGGVWYQRQVALEELGKYLGGNYEAKQTIYTVYTSSYY</sequence>
<protein>
    <submittedName>
        <fullName evidence="1">Sigma-70 family RNA polymerase sigma factor</fullName>
    </submittedName>
</protein>
<reference evidence="1 2" key="1">
    <citation type="journal article" date="2020" name="Biotechnol. Biofuels">
        <title>New insights from the biogas microbiome by comprehensive genome-resolved metagenomics of nearly 1600 species originating from multiple anaerobic digesters.</title>
        <authorList>
            <person name="Campanaro S."/>
            <person name="Treu L."/>
            <person name="Rodriguez-R L.M."/>
            <person name="Kovalovszki A."/>
            <person name="Ziels R.M."/>
            <person name="Maus I."/>
            <person name="Zhu X."/>
            <person name="Kougias P.G."/>
            <person name="Basile A."/>
            <person name="Luo G."/>
            <person name="Schluter A."/>
            <person name="Konstantinidis K.T."/>
            <person name="Angelidaki I."/>
        </authorList>
    </citation>
    <scope>NUCLEOTIDE SEQUENCE [LARGE SCALE GENOMIC DNA]</scope>
    <source>
        <strain evidence="1">AS07pgkLD_105</strain>
    </source>
</reference>
<organism evidence="1 2">
    <name type="scientific">Trichococcus flocculiformis</name>
    <dbReference type="NCBI Taxonomy" id="82803"/>
    <lineage>
        <taxon>Bacteria</taxon>
        <taxon>Bacillati</taxon>
        <taxon>Bacillota</taxon>
        <taxon>Bacilli</taxon>
        <taxon>Lactobacillales</taxon>
        <taxon>Carnobacteriaceae</taxon>
        <taxon>Trichococcus</taxon>
    </lineage>
</organism>
<gene>
    <name evidence="1" type="ORF">GX662_03170</name>
</gene>
<dbReference type="AlphaFoldDB" id="A0A847D3R5"/>
<dbReference type="EMBL" id="JAAZCD010000073">
    <property type="protein sequence ID" value="NLD31245.1"/>
    <property type="molecule type" value="Genomic_DNA"/>
</dbReference>
<dbReference type="SUPFAM" id="SSF88659">
    <property type="entry name" value="Sigma3 and sigma4 domains of RNA polymerase sigma factors"/>
    <property type="match status" value="1"/>
</dbReference>
<dbReference type="InterPro" id="IPR013324">
    <property type="entry name" value="RNA_pol_sigma_r3/r4-like"/>
</dbReference>